<evidence type="ECO:0000313" key="4">
    <source>
        <dbReference type="Proteomes" id="UP000262477"/>
    </source>
</evidence>
<dbReference type="Gene3D" id="3.40.50.1820">
    <property type="entry name" value="alpha/beta hydrolase"/>
    <property type="match status" value="1"/>
</dbReference>
<dbReference type="PANTHER" id="PTHR43194:SF2">
    <property type="entry name" value="PEROXISOMAL MEMBRANE PROTEIN LPX1"/>
    <property type="match status" value="1"/>
</dbReference>
<dbReference type="Pfam" id="PF12697">
    <property type="entry name" value="Abhydrolase_6"/>
    <property type="match status" value="1"/>
</dbReference>
<dbReference type="GO" id="GO:0016787">
    <property type="term" value="F:hydrolase activity"/>
    <property type="evidence" value="ECO:0007669"/>
    <property type="project" value="UniProtKB-KW"/>
</dbReference>
<protein>
    <submittedName>
        <fullName evidence="3">Alpha/beta hydrolase</fullName>
    </submittedName>
</protein>
<name>A0A371PSM7_STRIH</name>
<evidence type="ECO:0000259" key="2">
    <source>
        <dbReference type="Pfam" id="PF12697"/>
    </source>
</evidence>
<evidence type="ECO:0000313" key="3">
    <source>
        <dbReference type="EMBL" id="REK85470.1"/>
    </source>
</evidence>
<feature type="region of interest" description="Disordered" evidence="1">
    <location>
        <begin position="134"/>
        <end position="154"/>
    </location>
</feature>
<dbReference type="PANTHER" id="PTHR43194">
    <property type="entry name" value="HYDROLASE ALPHA/BETA FOLD FAMILY"/>
    <property type="match status" value="1"/>
</dbReference>
<evidence type="ECO:0000256" key="1">
    <source>
        <dbReference type="SAM" id="MobiDB-lite"/>
    </source>
</evidence>
<dbReference type="InterPro" id="IPR029058">
    <property type="entry name" value="AB_hydrolase_fold"/>
</dbReference>
<dbReference type="Proteomes" id="UP000262477">
    <property type="component" value="Unassembled WGS sequence"/>
</dbReference>
<sequence length="254" mass="27547">MTVWDEATPGAPRAVLVHGTMSWGTHCFAGQRPLAEMFRLELVDRRGFGDSPDIERSDYTIDAEDVCQLLGHGAHLVGHSYGAAAVMLAASARPEAVQSLTLIEPSPLRTAAGHPVVAAALERIRASFGGVEEGLSPEDHLRRSTEPYGLPMPETTPRLLRAVRSAMRERPVWDAQLPLGPLAKATMPKTVINGTWETAHPDYREFTGNALVACGEYLAEVIGARHVRVAGADHAPHQDRPDAVNAVLTRMWQS</sequence>
<dbReference type="EMBL" id="QUAC01000434">
    <property type="protein sequence ID" value="REK85470.1"/>
    <property type="molecule type" value="Genomic_DNA"/>
</dbReference>
<dbReference type="InterPro" id="IPR000073">
    <property type="entry name" value="AB_hydrolase_1"/>
</dbReference>
<accession>A0A371PSM7</accession>
<keyword evidence="4" id="KW-1185">Reference proteome</keyword>
<dbReference type="SUPFAM" id="SSF53474">
    <property type="entry name" value="alpha/beta-Hydrolases"/>
    <property type="match status" value="1"/>
</dbReference>
<keyword evidence="3" id="KW-0378">Hydrolase</keyword>
<dbReference type="InterPro" id="IPR050228">
    <property type="entry name" value="Carboxylesterase_BioH"/>
</dbReference>
<comment type="caution">
    <text evidence="3">The sequence shown here is derived from an EMBL/GenBank/DDBJ whole genome shotgun (WGS) entry which is preliminary data.</text>
</comment>
<gene>
    <name evidence="3" type="ORF">DY245_37800</name>
</gene>
<proteinExistence type="predicted"/>
<reference evidence="3 4" key="1">
    <citation type="submission" date="2018-08" db="EMBL/GenBank/DDBJ databases">
        <title>Streptomyces NEAU-D10 sp. nov., a novel Actinomycete isolated from soil.</title>
        <authorList>
            <person name="Jin L."/>
        </authorList>
    </citation>
    <scope>NUCLEOTIDE SEQUENCE [LARGE SCALE GENOMIC DNA]</scope>
    <source>
        <strain evidence="3 4">NEAU-D10</strain>
    </source>
</reference>
<organism evidence="3 4">
    <name type="scientific">Streptomyces inhibens</name>
    <dbReference type="NCBI Taxonomy" id="2293571"/>
    <lineage>
        <taxon>Bacteria</taxon>
        <taxon>Bacillati</taxon>
        <taxon>Actinomycetota</taxon>
        <taxon>Actinomycetes</taxon>
        <taxon>Kitasatosporales</taxon>
        <taxon>Streptomycetaceae</taxon>
        <taxon>Streptomyces</taxon>
    </lineage>
</organism>
<feature type="domain" description="AB hydrolase-1" evidence="2">
    <location>
        <begin position="15"/>
        <end position="246"/>
    </location>
</feature>
<dbReference type="OrthoDB" id="63519at2"/>
<dbReference type="AlphaFoldDB" id="A0A371PSM7"/>